<comment type="caution">
    <text evidence="4">The sequence shown here is derived from an EMBL/GenBank/DDBJ whole genome shotgun (WGS) entry which is preliminary data.</text>
</comment>
<evidence type="ECO:0000259" key="3">
    <source>
        <dbReference type="Pfam" id="PF07859"/>
    </source>
</evidence>
<dbReference type="PANTHER" id="PTHR48081">
    <property type="entry name" value="AB HYDROLASE SUPERFAMILY PROTEIN C4A8.06C"/>
    <property type="match status" value="1"/>
</dbReference>
<evidence type="ECO:0000256" key="2">
    <source>
        <dbReference type="ARBA" id="ARBA00022801"/>
    </source>
</evidence>
<keyword evidence="5" id="KW-1185">Reference proteome</keyword>
<dbReference type="SUPFAM" id="SSF53474">
    <property type="entry name" value="alpha/beta-Hydrolases"/>
    <property type="match status" value="1"/>
</dbReference>
<dbReference type="Gene3D" id="3.40.50.1820">
    <property type="entry name" value="alpha/beta hydrolase"/>
    <property type="match status" value="1"/>
</dbReference>
<dbReference type="GO" id="GO:0016787">
    <property type="term" value="F:hydrolase activity"/>
    <property type="evidence" value="ECO:0007669"/>
    <property type="project" value="UniProtKB-KW"/>
</dbReference>
<keyword evidence="2" id="KW-0378">Hydrolase</keyword>
<organism evidence="4 5">
    <name type="scientific">Phenylobacterium haematophilum</name>
    <dbReference type="NCBI Taxonomy" id="98513"/>
    <lineage>
        <taxon>Bacteria</taxon>
        <taxon>Pseudomonadati</taxon>
        <taxon>Pseudomonadota</taxon>
        <taxon>Alphaproteobacteria</taxon>
        <taxon>Caulobacterales</taxon>
        <taxon>Caulobacteraceae</taxon>
        <taxon>Phenylobacterium</taxon>
    </lineage>
</organism>
<sequence length="350" mass="37071">MANVRRALARTLLSLPSPILRLMSGGAAVYRGGRTLDPRFQFMAAQAARMPAMTSLSPEEARRATAEGGKVYGGRPEPGVRVEPLTIPAGERSIAARLYRPQQQDPAAPAIVFAHFGGGVIGDLDTSHAFCGILAKVARAPVVSVEYRLAPEHRFPAGLDDVLAAYRHVRDHAAQFGAPAGQAMIGGDSMGGNFAAVVCQELARTGQPQPALQLLIYPCVDVASQTASMTTYAEAFPLSRATMDWFMGHYMGPDADPADPRLSPIRQDDLSGLAPAVVVTAGFDPLVDQGEAYARRLRAAGVPVIYRCYDAMAHGFTAFTGVVPCADVACREIAGLVREGLEGRIARAAS</sequence>
<proteinExistence type="inferred from homology"/>
<gene>
    <name evidence="4" type="ORF">GGQ61_001750</name>
</gene>
<dbReference type="FunFam" id="3.40.50.1820:FF:000089">
    <property type="entry name" value="Alpha/beta hydrolase"/>
    <property type="match status" value="1"/>
</dbReference>
<comment type="similarity">
    <text evidence="1">Belongs to the 'GDXG' lipolytic enzyme family.</text>
</comment>
<dbReference type="InterPro" id="IPR050300">
    <property type="entry name" value="GDXG_lipolytic_enzyme"/>
</dbReference>
<feature type="domain" description="Alpha/beta hydrolase fold-3" evidence="3">
    <location>
        <begin position="111"/>
        <end position="317"/>
    </location>
</feature>
<accession>A0A840A068</accession>
<dbReference type="RefSeq" id="WP_343056092.1">
    <property type="nucleotide sequence ID" value="NZ_JACIDK010000002.1"/>
</dbReference>
<reference evidence="4 5" key="1">
    <citation type="submission" date="2020-08" db="EMBL/GenBank/DDBJ databases">
        <title>Genomic Encyclopedia of Type Strains, Phase IV (KMG-IV): sequencing the most valuable type-strain genomes for metagenomic binning, comparative biology and taxonomic classification.</title>
        <authorList>
            <person name="Goeker M."/>
        </authorList>
    </citation>
    <scope>NUCLEOTIDE SEQUENCE [LARGE SCALE GENOMIC DNA]</scope>
    <source>
        <strain evidence="4 5">DSM 21793</strain>
    </source>
</reference>
<dbReference type="InterPro" id="IPR013094">
    <property type="entry name" value="AB_hydrolase_3"/>
</dbReference>
<dbReference type="Pfam" id="PF07859">
    <property type="entry name" value="Abhydrolase_3"/>
    <property type="match status" value="1"/>
</dbReference>
<evidence type="ECO:0000313" key="4">
    <source>
        <dbReference type="EMBL" id="MBB3891033.1"/>
    </source>
</evidence>
<dbReference type="Proteomes" id="UP000530564">
    <property type="component" value="Unassembled WGS sequence"/>
</dbReference>
<protein>
    <submittedName>
        <fullName evidence="4">Acetyl esterase/lipase</fullName>
    </submittedName>
</protein>
<dbReference type="AlphaFoldDB" id="A0A840A068"/>
<dbReference type="InterPro" id="IPR029058">
    <property type="entry name" value="AB_hydrolase_fold"/>
</dbReference>
<evidence type="ECO:0000256" key="1">
    <source>
        <dbReference type="ARBA" id="ARBA00010515"/>
    </source>
</evidence>
<name>A0A840A068_9CAUL</name>
<dbReference type="PANTHER" id="PTHR48081:SF8">
    <property type="entry name" value="ALPHA_BETA HYDROLASE FOLD-3 DOMAIN-CONTAINING PROTEIN-RELATED"/>
    <property type="match status" value="1"/>
</dbReference>
<evidence type="ECO:0000313" key="5">
    <source>
        <dbReference type="Proteomes" id="UP000530564"/>
    </source>
</evidence>
<dbReference type="EMBL" id="JACIDK010000002">
    <property type="protein sequence ID" value="MBB3891033.1"/>
    <property type="molecule type" value="Genomic_DNA"/>
</dbReference>